<reference evidence="1" key="1">
    <citation type="journal article" date="2019" name="Sci. Rep.">
        <title>Draft genome of Tanacetum cinerariifolium, the natural source of mosquito coil.</title>
        <authorList>
            <person name="Yamashiro T."/>
            <person name="Shiraishi A."/>
            <person name="Satake H."/>
            <person name="Nakayama K."/>
        </authorList>
    </citation>
    <scope>NUCLEOTIDE SEQUENCE</scope>
</reference>
<feature type="non-terminal residue" evidence="1">
    <location>
        <position position="1"/>
    </location>
</feature>
<dbReference type="EMBL" id="BKCJ011090883">
    <property type="protein sequence ID" value="GFC83717.1"/>
    <property type="molecule type" value="Genomic_DNA"/>
</dbReference>
<dbReference type="AlphaFoldDB" id="A0A699RF77"/>
<gene>
    <name evidence="1" type="ORF">Tci_855687</name>
</gene>
<proteinExistence type="predicted"/>
<evidence type="ECO:0000313" key="1">
    <source>
        <dbReference type="EMBL" id="GFC83717.1"/>
    </source>
</evidence>
<comment type="caution">
    <text evidence="1">The sequence shown here is derived from an EMBL/GenBank/DDBJ whole genome shotgun (WGS) entry which is preliminary data.</text>
</comment>
<accession>A0A699RF77</accession>
<sequence length="78" mass="8392">TVVEPVNKEDQAYRDELNRLMIQEKEASDAADSISKEFKQGCMDQRGAVKAGSTNIFNTVSNPVNAGSTSRTFIAGGP</sequence>
<name>A0A699RF77_TANCI</name>
<organism evidence="1">
    <name type="scientific">Tanacetum cinerariifolium</name>
    <name type="common">Dalmatian daisy</name>
    <name type="synonym">Chrysanthemum cinerariifolium</name>
    <dbReference type="NCBI Taxonomy" id="118510"/>
    <lineage>
        <taxon>Eukaryota</taxon>
        <taxon>Viridiplantae</taxon>
        <taxon>Streptophyta</taxon>
        <taxon>Embryophyta</taxon>
        <taxon>Tracheophyta</taxon>
        <taxon>Spermatophyta</taxon>
        <taxon>Magnoliopsida</taxon>
        <taxon>eudicotyledons</taxon>
        <taxon>Gunneridae</taxon>
        <taxon>Pentapetalae</taxon>
        <taxon>asterids</taxon>
        <taxon>campanulids</taxon>
        <taxon>Asterales</taxon>
        <taxon>Asteraceae</taxon>
        <taxon>Asteroideae</taxon>
        <taxon>Anthemideae</taxon>
        <taxon>Anthemidinae</taxon>
        <taxon>Tanacetum</taxon>
    </lineage>
</organism>
<protein>
    <submittedName>
        <fullName evidence="1">Uncharacterized protein</fullName>
    </submittedName>
</protein>